<dbReference type="InterPro" id="IPR045394">
    <property type="entry name" value="Abhydrolase_dom"/>
</dbReference>
<organism evidence="2">
    <name type="scientific">marine metagenome</name>
    <dbReference type="NCBI Taxonomy" id="408172"/>
    <lineage>
        <taxon>unclassified sequences</taxon>
        <taxon>metagenomes</taxon>
        <taxon>ecological metagenomes</taxon>
    </lineage>
</organism>
<dbReference type="Pfam" id="PF20091">
    <property type="entry name" value="Abhydrolase_10"/>
    <property type="match status" value="1"/>
</dbReference>
<reference evidence="2" key="1">
    <citation type="submission" date="2018-05" db="EMBL/GenBank/DDBJ databases">
        <authorList>
            <person name="Lanie J.A."/>
            <person name="Ng W.-L."/>
            <person name="Kazmierczak K.M."/>
            <person name="Andrzejewski T.M."/>
            <person name="Davidsen T.M."/>
            <person name="Wayne K.J."/>
            <person name="Tettelin H."/>
            <person name="Glass J.I."/>
            <person name="Rusch D."/>
            <person name="Podicherti R."/>
            <person name="Tsui H.-C.T."/>
            <person name="Winkler M.E."/>
        </authorList>
    </citation>
    <scope>NUCLEOTIDE SEQUENCE</scope>
</reference>
<accession>A0A382EL88</accession>
<sequence>MYLEVMTVVSNRVRLELDKKEPFAGGGSFGDVGQYERLLGKVHFAIDPQEEGLPSIIDLELAPRNTDGLVEFSATLDIIKPVDLSKANHRIFYEFSNRGGRGLMGFNYGTGTDMSTPEYAGDGFLMRQGYTLVWSGWQGDLIDRGTNVVAYLPFAMEDGKHLRGRVRQEFNPMAENILSMGVSAGAERGSDVQPYPVLNRRTATLSMRQSETDPRVPVLDSDWDLASAEMVGGNVVLTPSDIDLYIKGGFKPGWIYEFIYDTEGSRVMNLGFLGIRDLLSMLRNDDVDGAGNPNPLAGHIDKVYGTGASLSGRVIREYVYEGWNEDVKGRKVFDAVHTHTGSGRLFMNQRFAQVGRYPRQHEEHSWPSEYYPFTYNAVPDPFTERNEGLWQRPAT</sequence>
<feature type="domain" description="Alpha/beta hydrolase" evidence="1">
    <location>
        <begin position="278"/>
        <end position="353"/>
    </location>
</feature>
<name>A0A382EL88_9ZZZZ</name>
<protein>
    <recommendedName>
        <fullName evidence="1">Alpha/beta hydrolase domain-containing protein</fullName>
    </recommendedName>
</protein>
<dbReference type="EMBL" id="UINC01044800">
    <property type="protein sequence ID" value="SVB50731.1"/>
    <property type="molecule type" value="Genomic_DNA"/>
</dbReference>
<proteinExistence type="predicted"/>
<evidence type="ECO:0000259" key="1">
    <source>
        <dbReference type="Pfam" id="PF20091"/>
    </source>
</evidence>
<dbReference type="AlphaFoldDB" id="A0A382EL88"/>
<feature type="non-terminal residue" evidence="2">
    <location>
        <position position="395"/>
    </location>
</feature>
<gene>
    <name evidence="2" type="ORF">METZ01_LOCUS203585</name>
</gene>
<evidence type="ECO:0000313" key="2">
    <source>
        <dbReference type="EMBL" id="SVB50731.1"/>
    </source>
</evidence>